<sequence>MLSTETLLEILRHFTRKELSQIFYLVNRQFHQLATSRKHVPAIHNIQEILFSSPNHIQRGRPNTITIASPFSEDGYFETFSIDQLPVPGPFIRFGQVSIYRRQPDIMLRFMEEVKESFIGCKLHIPMEIGVSHDLEQMHYLLQNVFSSPISVKISDKNWLTDPNLFLQTKGMLKCKRLELHWYNKFVSFADTQKALLNWLRTDSELRHLILVHYPRQIILGIMQQVKEEFGYNITMPLNFVVTFSESTEDRHCSEGEDLEFTLDDKPTGQRLSLFKHHEVVGQISDRAYRLWHRRVDNETSDASVLSCLQNQIESGPVAEFDSEFYSFDYPIYYDLE</sequence>
<organism evidence="1 2">
    <name type="scientific">Ditylenchus destructor</name>
    <dbReference type="NCBI Taxonomy" id="166010"/>
    <lineage>
        <taxon>Eukaryota</taxon>
        <taxon>Metazoa</taxon>
        <taxon>Ecdysozoa</taxon>
        <taxon>Nematoda</taxon>
        <taxon>Chromadorea</taxon>
        <taxon>Rhabditida</taxon>
        <taxon>Tylenchina</taxon>
        <taxon>Tylenchomorpha</taxon>
        <taxon>Sphaerularioidea</taxon>
        <taxon>Anguinidae</taxon>
        <taxon>Anguininae</taxon>
        <taxon>Ditylenchus</taxon>
    </lineage>
</organism>
<proteinExistence type="predicted"/>
<evidence type="ECO:0000313" key="2">
    <source>
        <dbReference type="Proteomes" id="UP001201812"/>
    </source>
</evidence>
<accession>A0AAD4MW21</accession>
<dbReference type="EMBL" id="JAKKPZ010000047">
    <property type="protein sequence ID" value="KAI1706477.1"/>
    <property type="molecule type" value="Genomic_DNA"/>
</dbReference>
<gene>
    <name evidence="1" type="ORF">DdX_12937</name>
</gene>
<dbReference type="Proteomes" id="UP001201812">
    <property type="component" value="Unassembled WGS sequence"/>
</dbReference>
<evidence type="ECO:0008006" key="3">
    <source>
        <dbReference type="Google" id="ProtNLM"/>
    </source>
</evidence>
<reference evidence="1" key="1">
    <citation type="submission" date="2022-01" db="EMBL/GenBank/DDBJ databases">
        <title>Genome Sequence Resource for Two Populations of Ditylenchus destructor, the Migratory Endoparasitic Phytonematode.</title>
        <authorList>
            <person name="Zhang H."/>
            <person name="Lin R."/>
            <person name="Xie B."/>
        </authorList>
    </citation>
    <scope>NUCLEOTIDE SEQUENCE</scope>
    <source>
        <strain evidence="1">BazhouSP</strain>
    </source>
</reference>
<dbReference type="AlphaFoldDB" id="A0AAD4MW21"/>
<name>A0AAD4MW21_9BILA</name>
<keyword evidence="2" id="KW-1185">Reference proteome</keyword>
<evidence type="ECO:0000313" key="1">
    <source>
        <dbReference type="EMBL" id="KAI1706477.1"/>
    </source>
</evidence>
<protein>
    <recommendedName>
        <fullName evidence="3">F-box domain-containing protein</fullName>
    </recommendedName>
</protein>
<comment type="caution">
    <text evidence="1">The sequence shown here is derived from an EMBL/GenBank/DDBJ whole genome shotgun (WGS) entry which is preliminary data.</text>
</comment>